<comment type="cofactor">
    <cofactor evidence="1">
        <name>heme b</name>
        <dbReference type="ChEBI" id="CHEBI:60344"/>
    </cofactor>
</comment>
<dbReference type="PANTHER" id="PTHR10106">
    <property type="entry name" value="CYTOCHROME B561-RELATED"/>
    <property type="match status" value="1"/>
</dbReference>
<dbReference type="InterPro" id="IPR043205">
    <property type="entry name" value="CYB561/CYBRD1-like"/>
</dbReference>
<keyword evidence="4" id="KW-0349">Heme</keyword>
<sequence>MDSWRSTLSPWGVQPRPFAYVSHFFGLVSVLFVFIWSLYFRGGMNFNSSNTNHIFNVHPPLMLLGLVFLAGEAIMAYKTVPGDKATRKFALLVWACHHRPLWSPVGSWIYYIFLSWPGSIFKDSNPTMASEQYHRKVQCRGHVCECDWAHCGSFWSRSIYCCNHTGLSGQQ</sequence>
<evidence type="ECO:0000256" key="3">
    <source>
        <dbReference type="ARBA" id="ARBA00022448"/>
    </source>
</evidence>
<evidence type="ECO:0000313" key="14">
    <source>
        <dbReference type="Proteomes" id="UP000886520"/>
    </source>
</evidence>
<evidence type="ECO:0000259" key="12">
    <source>
        <dbReference type="Pfam" id="PF03188"/>
    </source>
</evidence>
<keyword evidence="14" id="KW-1185">Reference proteome</keyword>
<feature type="transmembrane region" description="Helical" evidence="11">
    <location>
        <begin position="61"/>
        <end position="80"/>
    </location>
</feature>
<dbReference type="OrthoDB" id="907479at2759"/>
<evidence type="ECO:0000256" key="11">
    <source>
        <dbReference type="SAM" id="Phobius"/>
    </source>
</evidence>
<evidence type="ECO:0000256" key="1">
    <source>
        <dbReference type="ARBA" id="ARBA00001970"/>
    </source>
</evidence>
<evidence type="ECO:0000256" key="2">
    <source>
        <dbReference type="ARBA" id="ARBA00004141"/>
    </source>
</evidence>
<evidence type="ECO:0000256" key="5">
    <source>
        <dbReference type="ARBA" id="ARBA00022692"/>
    </source>
</evidence>
<reference evidence="13" key="1">
    <citation type="submission" date="2021-01" db="EMBL/GenBank/DDBJ databases">
        <title>Adiantum capillus-veneris genome.</title>
        <authorList>
            <person name="Fang Y."/>
            <person name="Liao Q."/>
        </authorList>
    </citation>
    <scope>NUCLEOTIDE SEQUENCE</scope>
    <source>
        <strain evidence="13">H3</strain>
        <tissue evidence="13">Leaf</tissue>
    </source>
</reference>
<dbReference type="GO" id="GO:0046872">
    <property type="term" value="F:metal ion binding"/>
    <property type="evidence" value="ECO:0007669"/>
    <property type="project" value="UniProtKB-KW"/>
</dbReference>
<organism evidence="13 14">
    <name type="scientific">Adiantum capillus-veneris</name>
    <name type="common">Maidenhair fern</name>
    <dbReference type="NCBI Taxonomy" id="13818"/>
    <lineage>
        <taxon>Eukaryota</taxon>
        <taxon>Viridiplantae</taxon>
        <taxon>Streptophyta</taxon>
        <taxon>Embryophyta</taxon>
        <taxon>Tracheophyta</taxon>
        <taxon>Polypodiopsida</taxon>
        <taxon>Polypodiidae</taxon>
        <taxon>Polypodiales</taxon>
        <taxon>Pteridineae</taxon>
        <taxon>Pteridaceae</taxon>
        <taxon>Vittarioideae</taxon>
        <taxon>Adiantum</taxon>
    </lineage>
</organism>
<gene>
    <name evidence="13" type="ORF">GOP47_0009372</name>
</gene>
<dbReference type="InterPro" id="IPR006593">
    <property type="entry name" value="Cyt_b561/ferric_Rdtase_TM"/>
</dbReference>
<keyword evidence="9" id="KW-0408">Iron</keyword>
<dbReference type="GO" id="GO:0016020">
    <property type="term" value="C:membrane"/>
    <property type="evidence" value="ECO:0007669"/>
    <property type="project" value="UniProtKB-SubCell"/>
</dbReference>
<name>A0A9D4ZJG3_ADICA</name>
<keyword evidence="8 11" id="KW-1133">Transmembrane helix</keyword>
<dbReference type="EMBL" id="JABFUD020000009">
    <property type="protein sequence ID" value="KAI5075296.1"/>
    <property type="molecule type" value="Genomic_DNA"/>
</dbReference>
<dbReference type="Gene3D" id="1.20.120.1770">
    <property type="match status" value="1"/>
</dbReference>
<evidence type="ECO:0000256" key="9">
    <source>
        <dbReference type="ARBA" id="ARBA00023004"/>
    </source>
</evidence>
<keyword evidence="6" id="KW-0479">Metal-binding</keyword>
<proteinExistence type="predicted"/>
<keyword evidence="10 11" id="KW-0472">Membrane</keyword>
<dbReference type="Proteomes" id="UP000886520">
    <property type="component" value="Chromosome 9"/>
</dbReference>
<comment type="subcellular location">
    <subcellularLocation>
        <location evidence="2">Membrane</location>
        <topology evidence="2">Multi-pass membrane protein</topology>
    </subcellularLocation>
</comment>
<dbReference type="AlphaFoldDB" id="A0A9D4ZJG3"/>
<feature type="transmembrane region" description="Helical" evidence="11">
    <location>
        <begin position="20"/>
        <end position="40"/>
    </location>
</feature>
<feature type="domain" description="Cytochrome b561" evidence="12">
    <location>
        <begin position="57"/>
        <end position="95"/>
    </location>
</feature>
<dbReference type="GO" id="GO:0016491">
    <property type="term" value="F:oxidoreductase activity"/>
    <property type="evidence" value="ECO:0007669"/>
    <property type="project" value="InterPro"/>
</dbReference>
<evidence type="ECO:0000313" key="13">
    <source>
        <dbReference type="EMBL" id="KAI5075296.1"/>
    </source>
</evidence>
<evidence type="ECO:0000256" key="7">
    <source>
        <dbReference type="ARBA" id="ARBA00022982"/>
    </source>
</evidence>
<accession>A0A9D4ZJG3</accession>
<evidence type="ECO:0000256" key="10">
    <source>
        <dbReference type="ARBA" id="ARBA00023136"/>
    </source>
</evidence>
<keyword evidence="3" id="KW-0813">Transport</keyword>
<evidence type="ECO:0000256" key="6">
    <source>
        <dbReference type="ARBA" id="ARBA00022723"/>
    </source>
</evidence>
<evidence type="ECO:0000256" key="4">
    <source>
        <dbReference type="ARBA" id="ARBA00022617"/>
    </source>
</evidence>
<keyword evidence="7" id="KW-0249">Electron transport</keyword>
<dbReference type="PANTHER" id="PTHR10106:SF22">
    <property type="entry name" value="TRANSMEMBRANE ASCORBATE FERRIREDUCTASE 1"/>
    <property type="match status" value="1"/>
</dbReference>
<feature type="transmembrane region" description="Helical" evidence="11">
    <location>
        <begin position="100"/>
        <end position="121"/>
    </location>
</feature>
<protein>
    <recommendedName>
        <fullName evidence="12">Cytochrome b561 domain-containing protein</fullName>
    </recommendedName>
</protein>
<evidence type="ECO:0000256" key="8">
    <source>
        <dbReference type="ARBA" id="ARBA00022989"/>
    </source>
</evidence>
<keyword evidence="5 11" id="KW-0812">Transmembrane</keyword>
<dbReference type="Pfam" id="PF03188">
    <property type="entry name" value="Cytochrom_B561"/>
    <property type="match status" value="1"/>
</dbReference>
<comment type="caution">
    <text evidence="13">The sequence shown here is derived from an EMBL/GenBank/DDBJ whole genome shotgun (WGS) entry which is preliminary data.</text>
</comment>